<dbReference type="EC" id="6.1.1.11" evidence="1"/>
<proteinExistence type="predicted"/>
<dbReference type="Pfam" id="PF00587">
    <property type="entry name" value="tRNA-synt_2b"/>
    <property type="match status" value="1"/>
</dbReference>
<feature type="binding site" evidence="8">
    <location>
        <position position="357"/>
    </location>
    <ligand>
        <name>L-serine</name>
        <dbReference type="ChEBI" id="CHEBI:33384"/>
    </ligand>
</feature>
<organism evidence="12 13">
    <name type="scientific">Ascosphaera apis ARSEF 7405</name>
    <dbReference type="NCBI Taxonomy" id="392613"/>
    <lineage>
        <taxon>Eukaryota</taxon>
        <taxon>Fungi</taxon>
        <taxon>Dikarya</taxon>
        <taxon>Ascomycota</taxon>
        <taxon>Pezizomycotina</taxon>
        <taxon>Eurotiomycetes</taxon>
        <taxon>Eurotiomycetidae</taxon>
        <taxon>Onygenales</taxon>
        <taxon>Ascosphaeraceae</taxon>
        <taxon>Ascosphaera</taxon>
    </lineage>
</organism>
<evidence type="ECO:0000313" key="12">
    <source>
        <dbReference type="EMBL" id="KZZ93943.1"/>
    </source>
</evidence>
<dbReference type="PANTHER" id="PTHR11778">
    <property type="entry name" value="SERYL-TRNA SYNTHETASE"/>
    <property type="match status" value="1"/>
</dbReference>
<dbReference type="InterPro" id="IPR002317">
    <property type="entry name" value="Ser-tRNA-ligase_type_1"/>
</dbReference>
<dbReference type="InterPro" id="IPR010978">
    <property type="entry name" value="tRNA-bd_arm"/>
</dbReference>
<dbReference type="GO" id="GO:0070158">
    <property type="term" value="P:mitochondrial seryl-tRNA aminoacylation"/>
    <property type="evidence" value="ECO:0007669"/>
    <property type="project" value="EnsemblFungi"/>
</dbReference>
<keyword evidence="3" id="KW-0547">Nucleotide-binding</keyword>
<dbReference type="Proteomes" id="UP000242877">
    <property type="component" value="Unassembled WGS sequence"/>
</dbReference>
<dbReference type="Pfam" id="PF02403">
    <property type="entry name" value="Seryl_tRNA_N"/>
    <property type="match status" value="1"/>
</dbReference>
<feature type="binding site" evidence="9">
    <location>
        <begin position="350"/>
        <end position="353"/>
    </location>
    <ligand>
        <name>ATP</name>
        <dbReference type="ChEBI" id="CHEBI:30616"/>
    </ligand>
</feature>
<dbReference type="PROSITE" id="PS50862">
    <property type="entry name" value="AA_TRNA_LIGASE_II"/>
    <property type="match status" value="1"/>
</dbReference>
<dbReference type="FunFam" id="3.30.930.10:FF:000069">
    <property type="entry name" value="Seryl-tRNA synthetase"/>
    <property type="match status" value="1"/>
</dbReference>
<keyword evidence="4 9" id="KW-0067">ATP-binding</keyword>
<evidence type="ECO:0000256" key="10">
    <source>
        <dbReference type="SAM" id="Coils"/>
    </source>
</evidence>
<dbReference type="SUPFAM" id="SSF55681">
    <property type="entry name" value="Class II aaRS and biotin synthetases"/>
    <property type="match status" value="1"/>
</dbReference>
<evidence type="ECO:0000256" key="9">
    <source>
        <dbReference type="PIRSR" id="PIRSR001529-2"/>
    </source>
</evidence>
<evidence type="ECO:0000256" key="8">
    <source>
        <dbReference type="PIRSR" id="PIRSR001529-1"/>
    </source>
</evidence>
<reference evidence="12 13" key="1">
    <citation type="journal article" date="2016" name="Genome Biol. Evol.">
        <title>Divergent and convergent evolution of fungal pathogenicity.</title>
        <authorList>
            <person name="Shang Y."/>
            <person name="Xiao G."/>
            <person name="Zheng P."/>
            <person name="Cen K."/>
            <person name="Zhan S."/>
            <person name="Wang C."/>
        </authorList>
    </citation>
    <scope>NUCLEOTIDE SEQUENCE [LARGE SCALE GENOMIC DNA]</scope>
    <source>
        <strain evidence="12 13">ARSEF 7405</strain>
    </source>
</reference>
<dbReference type="GO" id="GO:0005524">
    <property type="term" value="F:ATP binding"/>
    <property type="evidence" value="ECO:0007669"/>
    <property type="project" value="UniProtKB-KW"/>
</dbReference>
<name>A0A162IIG5_9EURO</name>
<dbReference type="UniPathway" id="UPA00906">
    <property type="reaction ID" value="UER00895"/>
</dbReference>
<dbReference type="NCBIfam" id="TIGR00414">
    <property type="entry name" value="serS"/>
    <property type="match status" value="1"/>
</dbReference>
<dbReference type="PRINTS" id="PR00981">
    <property type="entry name" value="TRNASYNTHSER"/>
</dbReference>
<feature type="binding site" evidence="9">
    <location>
        <begin position="334"/>
        <end position="336"/>
    </location>
    <ligand>
        <name>ATP</name>
        <dbReference type="ChEBI" id="CHEBI:30616"/>
    </ligand>
</feature>
<evidence type="ECO:0000256" key="7">
    <source>
        <dbReference type="ARBA" id="ARBA00034892"/>
    </source>
</evidence>
<feature type="coiled-coil region" evidence="10">
    <location>
        <begin position="104"/>
        <end position="162"/>
    </location>
</feature>
<feature type="binding site" evidence="8">
    <location>
        <position position="303"/>
    </location>
    <ligand>
        <name>L-serine</name>
        <dbReference type="ChEBI" id="CHEBI:33384"/>
    </ligand>
</feature>
<dbReference type="GO" id="GO:0004828">
    <property type="term" value="F:serine-tRNA ligase activity"/>
    <property type="evidence" value="ECO:0007669"/>
    <property type="project" value="UniProtKB-EC"/>
</dbReference>
<dbReference type="GO" id="GO:0005739">
    <property type="term" value="C:mitochondrion"/>
    <property type="evidence" value="ECO:0007669"/>
    <property type="project" value="EnsemblFungi"/>
</dbReference>
<evidence type="ECO:0000313" key="13">
    <source>
        <dbReference type="Proteomes" id="UP000242877"/>
    </source>
</evidence>
<feature type="binding site" evidence="9">
    <location>
        <begin position="446"/>
        <end position="449"/>
    </location>
    <ligand>
        <name>ATP</name>
        <dbReference type="ChEBI" id="CHEBI:30616"/>
    </ligand>
</feature>
<evidence type="ECO:0000256" key="5">
    <source>
        <dbReference type="ARBA" id="ARBA00023146"/>
    </source>
</evidence>
<dbReference type="SUPFAM" id="SSF46589">
    <property type="entry name" value="tRNA-binding arm"/>
    <property type="match status" value="1"/>
</dbReference>
<comment type="caution">
    <text evidence="12">The sequence shown here is derived from an EMBL/GenBank/DDBJ whole genome shotgun (WGS) entry which is preliminary data.</text>
</comment>
<keyword evidence="13" id="KW-1185">Reference proteome</keyword>
<evidence type="ECO:0000256" key="4">
    <source>
        <dbReference type="ARBA" id="ARBA00022840"/>
    </source>
</evidence>
<keyword evidence="10" id="KW-0175">Coiled coil</keyword>
<protein>
    <recommendedName>
        <fullName evidence="1">serine--tRNA ligase</fullName>
        <ecNumber evidence="1">6.1.1.11</ecNumber>
    </recommendedName>
    <alternativeName>
        <fullName evidence="6">Seryl-tRNA synthetase</fullName>
    </alternativeName>
    <alternativeName>
        <fullName evidence="7">Seryl-tRNA(Ser) synthetase</fullName>
    </alternativeName>
</protein>
<dbReference type="VEuPathDB" id="FungiDB:AAP_02036"/>
<feature type="domain" description="Aminoacyl-transfer RNA synthetases class-II family profile" evidence="11">
    <location>
        <begin position="251"/>
        <end position="516"/>
    </location>
</feature>
<keyword evidence="5 12" id="KW-0030">Aminoacyl-tRNA synthetase</keyword>
<feature type="site" description="Important for serine binding" evidence="8">
    <location>
        <position position="490"/>
    </location>
</feature>
<evidence type="ECO:0000256" key="3">
    <source>
        <dbReference type="ARBA" id="ARBA00022741"/>
    </source>
</evidence>
<dbReference type="EMBL" id="AZGZ01000007">
    <property type="protein sequence ID" value="KZZ93943.1"/>
    <property type="molecule type" value="Genomic_DNA"/>
</dbReference>
<dbReference type="OrthoDB" id="10264585at2759"/>
<evidence type="ECO:0000259" key="11">
    <source>
        <dbReference type="PROSITE" id="PS50862"/>
    </source>
</evidence>
<sequence>MAQCRLIWRTSICSSPRLSSRLLHRSFATSIVARNEQTGQAVPPPTAPKAILNTRHIRENVEAYAKNCRDRNYGALAENAAKIRSLLEDTAKLQSELNAPRAKIKQVEKSIAQLSAKRARETATADELQQLQALLREAQDLKSGAQAAMEQREQNMEQVQRLAISLPNMTSSETPLGDDPKLVQYLNFDPENPPSQIRSRISHVDIGTSLGLLDFSSSATSTGWGFYFLTNEAALLEHALVQYALSVSLRRGWKPVSPPSVVYSHIAAACGFQPRDQNGEQQIWAIEQSGRDKAKPQRSLAATAEIPLAAMYANREIEAGKLPLKYVGASRCYRAEAGARGVDTKGLYRVHEFTKVELFGWTDVLADPTAKQPSTELFEELQDIQIEILTSLGLPCRVLEMPSTDLGASATRKRDIEALFPSRIRSDKTLSAADNIEEALESGWGEVTSASICTDYQSRRLGTRIAGRSNKKGEAAGSNDVRFPHTINGTAMAIPRVIAAILENGYDESRGVVVIPEVLRPFMGGRETIGSKEE</sequence>
<gene>
    <name evidence="12" type="ORF">AAP_02036</name>
</gene>
<dbReference type="InterPro" id="IPR045864">
    <property type="entry name" value="aa-tRNA-synth_II/BPL/LPL"/>
</dbReference>
<dbReference type="InterPro" id="IPR006195">
    <property type="entry name" value="aa-tRNA-synth_II"/>
</dbReference>
<dbReference type="Gene3D" id="1.10.287.40">
    <property type="entry name" value="Serine-tRNA synthetase, tRNA binding domain"/>
    <property type="match status" value="1"/>
</dbReference>
<dbReference type="InterPro" id="IPR015866">
    <property type="entry name" value="Ser-tRNA-synth_1_N"/>
</dbReference>
<feature type="binding site" evidence="8">
    <location>
        <position position="488"/>
    </location>
    <ligand>
        <name>L-serine</name>
        <dbReference type="ChEBI" id="CHEBI:33384"/>
    </ligand>
</feature>
<keyword evidence="2" id="KW-0436">Ligase</keyword>
<evidence type="ECO:0000256" key="1">
    <source>
        <dbReference type="ARBA" id="ARBA00012840"/>
    </source>
</evidence>
<feature type="binding site" evidence="8">
    <location>
        <position position="334"/>
    </location>
    <ligand>
        <name>L-serine</name>
        <dbReference type="ChEBI" id="CHEBI:33384"/>
    </ligand>
</feature>
<evidence type="ECO:0000256" key="2">
    <source>
        <dbReference type="ARBA" id="ARBA00022598"/>
    </source>
</evidence>
<evidence type="ECO:0000256" key="6">
    <source>
        <dbReference type="ARBA" id="ARBA00031113"/>
    </source>
</evidence>
<dbReference type="InterPro" id="IPR002314">
    <property type="entry name" value="aa-tRNA-synt_IIb"/>
</dbReference>
<dbReference type="AlphaFoldDB" id="A0A162IIG5"/>
<dbReference type="InterPro" id="IPR042103">
    <property type="entry name" value="SerRS_1_N_sf"/>
</dbReference>
<dbReference type="PIRSF" id="PIRSF001529">
    <property type="entry name" value="Ser-tRNA-synth_IIa"/>
    <property type="match status" value="1"/>
</dbReference>
<accession>A0A162IIG5</accession>
<dbReference type="Gene3D" id="3.30.930.10">
    <property type="entry name" value="Bira Bifunctional Protein, Domain 2"/>
    <property type="match status" value="1"/>
</dbReference>